<name>A0A1H9IPV1_9BACI</name>
<gene>
    <name evidence="1" type="ORF">SAMN05216362_1263</name>
</gene>
<protein>
    <submittedName>
        <fullName evidence="1">Putative motility protein</fullName>
    </submittedName>
</protein>
<dbReference type="RefSeq" id="WP_091774231.1">
    <property type="nucleotide sequence ID" value="NZ_FOES01000026.1"/>
</dbReference>
<organism evidence="1 2">
    <name type="scientific">Piscibacillus halophilus</name>
    <dbReference type="NCBI Taxonomy" id="571933"/>
    <lineage>
        <taxon>Bacteria</taxon>
        <taxon>Bacillati</taxon>
        <taxon>Bacillota</taxon>
        <taxon>Bacilli</taxon>
        <taxon>Bacillales</taxon>
        <taxon>Bacillaceae</taxon>
        <taxon>Piscibacillus</taxon>
    </lineage>
</organism>
<evidence type="ECO:0000313" key="1">
    <source>
        <dbReference type="EMBL" id="SEQ76547.1"/>
    </source>
</evidence>
<dbReference type="Pfam" id="PF14070">
    <property type="entry name" value="YjfB_motility"/>
    <property type="match status" value="1"/>
</dbReference>
<evidence type="ECO:0000313" key="2">
    <source>
        <dbReference type="Proteomes" id="UP000199427"/>
    </source>
</evidence>
<keyword evidence="2" id="KW-1185">Reference proteome</keyword>
<dbReference type="InterPro" id="IPR025906">
    <property type="entry name" value="YjfB_motility"/>
</dbReference>
<sequence length="61" mass="6613">MDVAAASIVMSQSKLQQEVGVQMMSKAKEQMAVQSEGLQKLMESAEVPQHPNLGQQLDVKA</sequence>
<reference evidence="1 2" key="1">
    <citation type="submission" date="2016-10" db="EMBL/GenBank/DDBJ databases">
        <authorList>
            <person name="de Groot N.N."/>
        </authorList>
    </citation>
    <scope>NUCLEOTIDE SEQUENCE [LARGE SCALE GENOMIC DNA]</scope>
    <source>
        <strain evidence="1 2">DSM 21633</strain>
    </source>
</reference>
<dbReference type="AlphaFoldDB" id="A0A1H9IPV1"/>
<proteinExistence type="predicted"/>
<dbReference type="EMBL" id="FOES01000026">
    <property type="protein sequence ID" value="SEQ76547.1"/>
    <property type="molecule type" value="Genomic_DNA"/>
</dbReference>
<accession>A0A1H9IPV1</accession>
<dbReference type="Proteomes" id="UP000199427">
    <property type="component" value="Unassembled WGS sequence"/>
</dbReference>
<dbReference type="OrthoDB" id="1924973at2"/>